<evidence type="ECO:0000313" key="2">
    <source>
        <dbReference type="EMBL" id="OBK27756.1"/>
    </source>
</evidence>
<keyword evidence="1" id="KW-0812">Transmembrane</keyword>
<dbReference type="EMBL" id="LZLS01000089">
    <property type="protein sequence ID" value="OBK27756.1"/>
    <property type="molecule type" value="Genomic_DNA"/>
</dbReference>
<dbReference type="Proteomes" id="UP000093928">
    <property type="component" value="Unassembled WGS sequence"/>
</dbReference>
<sequence>MTTAIAADEPIQGHAAHAHDDVTLAVARVNALGSRGEIVRAELKPRWRVTEEEILRASFTVLLVALVTVIGVAASAIWTMG</sequence>
<dbReference type="OrthoDB" id="4753656at2"/>
<name>A0A1A3P0P3_MYCAS</name>
<dbReference type="AlphaFoldDB" id="A0A1A3P0P3"/>
<proteinExistence type="predicted"/>
<keyword evidence="1" id="KW-1133">Transmembrane helix</keyword>
<feature type="transmembrane region" description="Helical" evidence="1">
    <location>
        <begin position="54"/>
        <end position="78"/>
    </location>
</feature>
<reference evidence="2 3" key="1">
    <citation type="submission" date="2016-06" db="EMBL/GenBank/DDBJ databases">
        <authorList>
            <person name="Kjaerup R.B."/>
            <person name="Dalgaard T.S."/>
            <person name="Juul-Madsen H.R."/>
        </authorList>
    </citation>
    <scope>NUCLEOTIDE SEQUENCE [LARGE SCALE GENOMIC DNA]</scope>
    <source>
        <strain evidence="2 3">1165133.8</strain>
    </source>
</reference>
<evidence type="ECO:0000256" key="1">
    <source>
        <dbReference type="SAM" id="Phobius"/>
    </source>
</evidence>
<keyword evidence="1" id="KW-0472">Membrane</keyword>
<comment type="caution">
    <text evidence="2">The sequence shown here is derived from an EMBL/GenBank/DDBJ whole genome shotgun (WGS) entry which is preliminary data.</text>
</comment>
<gene>
    <name evidence="2" type="ORF">A5634_22125</name>
</gene>
<accession>A0A1A3P0P3</accession>
<organism evidence="2 3">
    <name type="scientific">Mycobacterium asiaticum</name>
    <dbReference type="NCBI Taxonomy" id="1790"/>
    <lineage>
        <taxon>Bacteria</taxon>
        <taxon>Bacillati</taxon>
        <taxon>Actinomycetota</taxon>
        <taxon>Actinomycetes</taxon>
        <taxon>Mycobacteriales</taxon>
        <taxon>Mycobacteriaceae</taxon>
        <taxon>Mycobacterium</taxon>
    </lineage>
</organism>
<dbReference type="RefSeq" id="WP_065143867.1">
    <property type="nucleotide sequence ID" value="NZ_LZLS01000089.1"/>
</dbReference>
<evidence type="ECO:0000313" key="3">
    <source>
        <dbReference type="Proteomes" id="UP000093928"/>
    </source>
</evidence>
<protein>
    <submittedName>
        <fullName evidence="2">Uncharacterized protein</fullName>
    </submittedName>
</protein>